<proteinExistence type="predicted"/>
<name>A0AAW0A0M2_9AGAR</name>
<dbReference type="Proteomes" id="UP001362999">
    <property type="component" value="Unassembled WGS sequence"/>
</dbReference>
<accession>A0AAW0A0M2</accession>
<protein>
    <submittedName>
        <fullName evidence="2">Uncharacterized protein</fullName>
    </submittedName>
</protein>
<evidence type="ECO:0000313" key="2">
    <source>
        <dbReference type="EMBL" id="KAK6996856.1"/>
    </source>
</evidence>
<keyword evidence="3" id="KW-1185">Reference proteome</keyword>
<keyword evidence="1" id="KW-0812">Transmembrane</keyword>
<keyword evidence="1" id="KW-1133">Transmembrane helix</keyword>
<evidence type="ECO:0000256" key="1">
    <source>
        <dbReference type="SAM" id="Phobius"/>
    </source>
</evidence>
<evidence type="ECO:0000313" key="3">
    <source>
        <dbReference type="Proteomes" id="UP001362999"/>
    </source>
</evidence>
<reference evidence="2 3" key="1">
    <citation type="journal article" date="2024" name="J Genomics">
        <title>Draft genome sequencing and assembly of Favolaschia claudopus CIRM-BRFM 2984 isolated from oak limbs.</title>
        <authorList>
            <person name="Navarro D."/>
            <person name="Drula E."/>
            <person name="Chaduli D."/>
            <person name="Cazenave R."/>
            <person name="Ahrendt S."/>
            <person name="Wang J."/>
            <person name="Lipzen A."/>
            <person name="Daum C."/>
            <person name="Barry K."/>
            <person name="Grigoriev I.V."/>
            <person name="Favel A."/>
            <person name="Rosso M.N."/>
            <person name="Martin F."/>
        </authorList>
    </citation>
    <scope>NUCLEOTIDE SEQUENCE [LARGE SCALE GENOMIC DNA]</scope>
    <source>
        <strain evidence="2 3">CIRM-BRFM 2984</strain>
    </source>
</reference>
<feature type="transmembrane region" description="Helical" evidence="1">
    <location>
        <begin position="70"/>
        <end position="90"/>
    </location>
</feature>
<keyword evidence="1" id="KW-0472">Membrane</keyword>
<dbReference type="AlphaFoldDB" id="A0AAW0A0M2"/>
<gene>
    <name evidence="2" type="ORF">R3P38DRAFT_2799162</name>
</gene>
<comment type="caution">
    <text evidence="2">The sequence shown here is derived from an EMBL/GenBank/DDBJ whole genome shotgun (WGS) entry which is preliminary data.</text>
</comment>
<dbReference type="EMBL" id="JAWWNJ010000095">
    <property type="protein sequence ID" value="KAK6996856.1"/>
    <property type="molecule type" value="Genomic_DNA"/>
</dbReference>
<organism evidence="2 3">
    <name type="scientific">Favolaschia claudopus</name>
    <dbReference type="NCBI Taxonomy" id="2862362"/>
    <lineage>
        <taxon>Eukaryota</taxon>
        <taxon>Fungi</taxon>
        <taxon>Dikarya</taxon>
        <taxon>Basidiomycota</taxon>
        <taxon>Agaricomycotina</taxon>
        <taxon>Agaricomycetes</taxon>
        <taxon>Agaricomycetidae</taxon>
        <taxon>Agaricales</taxon>
        <taxon>Marasmiineae</taxon>
        <taxon>Mycenaceae</taxon>
        <taxon>Favolaschia</taxon>
    </lineage>
</organism>
<sequence>MRRDEERLKGAQGRRSRAAEIKFEETETHISTARELPFGAEATCETSFLPFTDVAQSLTQGLTKGSTPSILVGVSIFSVGVDILFFARWVSWSSSNVKLDSVAVPVKVPVIVAGKTLRFLPALFRHQP</sequence>